<comment type="caution">
    <text evidence="2">The sequence shown here is derived from an EMBL/GenBank/DDBJ whole genome shotgun (WGS) entry which is preliminary data.</text>
</comment>
<sequence>MFVLWKTSNKHIIFDKEGSTIIHAMLKYITNKIDMTFAKCDERALLRIREQENTRSKAHCSSEMAGNCMDSKSSGIQDISDQLRPSSTYCTQE</sequence>
<evidence type="ECO:0000313" key="2">
    <source>
        <dbReference type="EMBL" id="GBO26074.1"/>
    </source>
</evidence>
<evidence type="ECO:0000313" key="3">
    <source>
        <dbReference type="Proteomes" id="UP000499080"/>
    </source>
</evidence>
<feature type="region of interest" description="Disordered" evidence="1">
    <location>
        <begin position="64"/>
        <end position="93"/>
    </location>
</feature>
<dbReference type="EMBL" id="BGPR01049089">
    <property type="protein sequence ID" value="GBO26074.1"/>
    <property type="molecule type" value="Genomic_DNA"/>
</dbReference>
<dbReference type="Proteomes" id="UP000499080">
    <property type="component" value="Unassembled WGS sequence"/>
</dbReference>
<accession>A0A4Y2VPK6</accession>
<evidence type="ECO:0000256" key="1">
    <source>
        <dbReference type="SAM" id="MobiDB-lite"/>
    </source>
</evidence>
<proteinExistence type="predicted"/>
<name>A0A4Y2VPK6_ARAVE</name>
<organism evidence="2 3">
    <name type="scientific">Araneus ventricosus</name>
    <name type="common">Orbweaver spider</name>
    <name type="synonym">Epeira ventricosa</name>
    <dbReference type="NCBI Taxonomy" id="182803"/>
    <lineage>
        <taxon>Eukaryota</taxon>
        <taxon>Metazoa</taxon>
        <taxon>Ecdysozoa</taxon>
        <taxon>Arthropoda</taxon>
        <taxon>Chelicerata</taxon>
        <taxon>Arachnida</taxon>
        <taxon>Araneae</taxon>
        <taxon>Araneomorphae</taxon>
        <taxon>Entelegynae</taxon>
        <taxon>Araneoidea</taxon>
        <taxon>Araneidae</taxon>
        <taxon>Araneus</taxon>
    </lineage>
</organism>
<dbReference type="AlphaFoldDB" id="A0A4Y2VPK6"/>
<protein>
    <submittedName>
        <fullName evidence="2">Uncharacterized protein</fullName>
    </submittedName>
</protein>
<feature type="compositionally biased region" description="Polar residues" evidence="1">
    <location>
        <begin position="70"/>
        <end position="93"/>
    </location>
</feature>
<gene>
    <name evidence="2" type="ORF">AVEN_109581_1</name>
</gene>
<keyword evidence="3" id="KW-1185">Reference proteome</keyword>
<reference evidence="2 3" key="1">
    <citation type="journal article" date="2019" name="Sci. Rep.">
        <title>Orb-weaving spider Araneus ventricosus genome elucidates the spidroin gene catalogue.</title>
        <authorList>
            <person name="Kono N."/>
            <person name="Nakamura H."/>
            <person name="Ohtoshi R."/>
            <person name="Moran D.A.P."/>
            <person name="Shinohara A."/>
            <person name="Yoshida Y."/>
            <person name="Fujiwara M."/>
            <person name="Mori M."/>
            <person name="Tomita M."/>
            <person name="Arakawa K."/>
        </authorList>
    </citation>
    <scope>NUCLEOTIDE SEQUENCE [LARGE SCALE GENOMIC DNA]</scope>
</reference>